<dbReference type="EMBL" id="JARZHI010000016">
    <property type="protein sequence ID" value="MDI1431720.1"/>
    <property type="molecule type" value="Genomic_DNA"/>
</dbReference>
<feature type="signal peptide" evidence="1">
    <location>
        <begin position="1"/>
        <end position="24"/>
    </location>
</feature>
<dbReference type="PROSITE" id="PS51257">
    <property type="entry name" value="PROKAR_LIPOPROTEIN"/>
    <property type="match status" value="1"/>
</dbReference>
<organism evidence="2 3">
    <name type="scientific">Polyangium sorediatum</name>
    <dbReference type="NCBI Taxonomy" id="889274"/>
    <lineage>
        <taxon>Bacteria</taxon>
        <taxon>Pseudomonadati</taxon>
        <taxon>Myxococcota</taxon>
        <taxon>Polyangia</taxon>
        <taxon>Polyangiales</taxon>
        <taxon>Polyangiaceae</taxon>
        <taxon>Polyangium</taxon>
    </lineage>
</organism>
<feature type="chain" id="PRO_5045289540" description="Haem-binding uptake Tiki superfamily ChaN domain-containing protein" evidence="1">
    <location>
        <begin position="25"/>
        <end position="321"/>
    </location>
</feature>
<evidence type="ECO:0000313" key="3">
    <source>
        <dbReference type="Proteomes" id="UP001160301"/>
    </source>
</evidence>
<name>A0ABT6NUB6_9BACT</name>
<evidence type="ECO:0000256" key="1">
    <source>
        <dbReference type="SAM" id="SignalP"/>
    </source>
</evidence>
<reference evidence="2 3" key="1">
    <citation type="submission" date="2023-04" db="EMBL/GenBank/DDBJ databases">
        <title>The genome sequence of Polyangium sorediatum DSM14670.</title>
        <authorList>
            <person name="Zhang X."/>
        </authorList>
    </citation>
    <scope>NUCLEOTIDE SEQUENCE [LARGE SCALE GENOMIC DNA]</scope>
    <source>
        <strain evidence="2 3">DSM 14670</strain>
    </source>
</reference>
<protein>
    <recommendedName>
        <fullName evidence="4">Haem-binding uptake Tiki superfamily ChaN domain-containing protein</fullName>
    </recommendedName>
</protein>
<keyword evidence="1" id="KW-0732">Signal</keyword>
<dbReference type="Proteomes" id="UP001160301">
    <property type="component" value="Unassembled WGS sequence"/>
</dbReference>
<gene>
    <name evidence="2" type="ORF">QHF89_19650</name>
</gene>
<accession>A0ABT6NUB6</accession>
<sequence>MLSARLLPLLCLVSLAACRTPDSASPPPPATATAAATPSAVPAPIASAAPAPSTSAAPVPAAPPEPCGEMGCLLYDTPQAAFAAILAENPLILGIGESHAQKGKEGIPTATKRFTDTFLPMLAGKASDIVLEIWVSEGKCGKEKEAQVAEQQKPVTQGQAKTNQNEFVTLGDAAYALGVKPHILRASCADYDAIVKAGPDSVIVMLEMITRLMDEKAKALASRNANAGAGKMVLTYGGAIHNDLTARPGREKWTFGPDLAAATADRYVELDLVVPEFIQDNDAWKALPWMPHFKRDAHPTKTTVFRPAKGSFVLIFPTTDQ</sequence>
<keyword evidence="3" id="KW-1185">Reference proteome</keyword>
<comment type="caution">
    <text evidence="2">The sequence shown here is derived from an EMBL/GenBank/DDBJ whole genome shotgun (WGS) entry which is preliminary data.</text>
</comment>
<dbReference type="RefSeq" id="WP_284720705.1">
    <property type="nucleotide sequence ID" value="NZ_JARZHI010000016.1"/>
</dbReference>
<evidence type="ECO:0000313" key="2">
    <source>
        <dbReference type="EMBL" id="MDI1431720.1"/>
    </source>
</evidence>
<evidence type="ECO:0008006" key="4">
    <source>
        <dbReference type="Google" id="ProtNLM"/>
    </source>
</evidence>
<proteinExistence type="predicted"/>